<dbReference type="Pfam" id="PF16264">
    <property type="entry name" value="SatD"/>
    <property type="match status" value="1"/>
</dbReference>
<evidence type="ECO:0000313" key="1">
    <source>
        <dbReference type="EMBL" id="TMQ54991.1"/>
    </source>
</evidence>
<proteinExistence type="predicted"/>
<dbReference type="EMBL" id="VBOU01000046">
    <property type="protein sequence ID" value="TMQ54991.1"/>
    <property type="molecule type" value="Genomic_DNA"/>
</dbReference>
<accession>A0A538SUG0</accession>
<dbReference type="InterPro" id="IPR032580">
    <property type="entry name" value="SatD"/>
</dbReference>
<dbReference type="Proteomes" id="UP000319829">
    <property type="component" value="Unassembled WGS sequence"/>
</dbReference>
<evidence type="ECO:0000313" key="2">
    <source>
        <dbReference type="Proteomes" id="UP000319829"/>
    </source>
</evidence>
<evidence type="ECO:0008006" key="3">
    <source>
        <dbReference type="Google" id="ProtNLM"/>
    </source>
</evidence>
<comment type="caution">
    <text evidence="1">The sequence shown here is derived from an EMBL/GenBank/DDBJ whole genome shotgun (WGS) entry which is preliminary data.</text>
</comment>
<protein>
    <recommendedName>
        <fullName evidence="3">GGDEF domain-containing protein</fullName>
    </recommendedName>
</protein>
<sequence>MVVHMATLYVGVIGDFVRSRQIAPQARSSLQRRLGRTLQQINSHFAPSLAAKFLITIGDEFQGLLRNPVVIPDLVRELEMNLPDANMRLGIGKGDLYTDLGEYAIGMDGPVWHAARRALEDAKVSRRFGGVFVGF</sequence>
<reference evidence="1 2" key="1">
    <citation type="journal article" date="2019" name="Nat. Microbiol.">
        <title>Mediterranean grassland soil C-N compound turnover is dependent on rainfall and depth, and is mediated by genomically divergent microorganisms.</title>
        <authorList>
            <person name="Diamond S."/>
            <person name="Andeer P.F."/>
            <person name="Li Z."/>
            <person name="Crits-Christoph A."/>
            <person name="Burstein D."/>
            <person name="Anantharaman K."/>
            <person name="Lane K.R."/>
            <person name="Thomas B.C."/>
            <person name="Pan C."/>
            <person name="Northen T.R."/>
            <person name="Banfield J.F."/>
        </authorList>
    </citation>
    <scope>NUCLEOTIDE SEQUENCE [LARGE SCALE GENOMIC DNA]</scope>
    <source>
        <strain evidence="1">WS_4</strain>
    </source>
</reference>
<gene>
    <name evidence="1" type="ORF">E6K74_04540</name>
</gene>
<organism evidence="1 2">
    <name type="scientific">Eiseniibacteriota bacterium</name>
    <dbReference type="NCBI Taxonomy" id="2212470"/>
    <lineage>
        <taxon>Bacteria</taxon>
        <taxon>Candidatus Eiseniibacteriota</taxon>
    </lineage>
</organism>
<name>A0A538SUG0_UNCEI</name>
<dbReference type="AlphaFoldDB" id="A0A538SUG0"/>